<dbReference type="InterPro" id="IPR002575">
    <property type="entry name" value="Aminoglycoside_PTrfase"/>
</dbReference>
<dbReference type="Gene3D" id="3.90.1200.10">
    <property type="match status" value="1"/>
</dbReference>
<keyword evidence="3" id="KW-1185">Reference proteome</keyword>
<organism evidence="2 3">
    <name type="scientific">Promicromonospora sukumoe</name>
    <dbReference type="NCBI Taxonomy" id="88382"/>
    <lineage>
        <taxon>Bacteria</taxon>
        <taxon>Bacillati</taxon>
        <taxon>Actinomycetota</taxon>
        <taxon>Actinomycetes</taxon>
        <taxon>Micrococcales</taxon>
        <taxon>Promicromonosporaceae</taxon>
        <taxon>Promicromonospora</taxon>
    </lineage>
</organism>
<dbReference type="RefSeq" id="WP_182617921.1">
    <property type="nucleotide sequence ID" value="NZ_BAAATF010000003.1"/>
</dbReference>
<reference evidence="2 3" key="1">
    <citation type="submission" date="2020-07" db="EMBL/GenBank/DDBJ databases">
        <title>Sequencing the genomes of 1000 actinobacteria strains.</title>
        <authorList>
            <person name="Klenk H.-P."/>
        </authorList>
    </citation>
    <scope>NUCLEOTIDE SEQUENCE [LARGE SCALE GENOMIC DNA]</scope>
    <source>
        <strain evidence="2 3">DSM 44121</strain>
    </source>
</reference>
<proteinExistence type="predicted"/>
<dbReference type="AlphaFoldDB" id="A0A7W3PET9"/>
<dbReference type="Pfam" id="PF01636">
    <property type="entry name" value="APH"/>
    <property type="match status" value="1"/>
</dbReference>
<gene>
    <name evidence="2" type="ORF">FHX71_003160</name>
</gene>
<dbReference type="SUPFAM" id="SSF56112">
    <property type="entry name" value="Protein kinase-like (PK-like)"/>
    <property type="match status" value="1"/>
</dbReference>
<evidence type="ECO:0000313" key="3">
    <source>
        <dbReference type="Proteomes" id="UP000540568"/>
    </source>
</evidence>
<feature type="domain" description="Aminoglycoside phosphotransferase" evidence="1">
    <location>
        <begin position="44"/>
        <end position="264"/>
    </location>
</feature>
<dbReference type="EMBL" id="JACGWV010000001">
    <property type="protein sequence ID" value="MBA8809218.1"/>
    <property type="molecule type" value="Genomic_DNA"/>
</dbReference>
<dbReference type="InterPro" id="IPR011009">
    <property type="entry name" value="Kinase-like_dom_sf"/>
</dbReference>
<comment type="caution">
    <text evidence="2">The sequence shown here is derived from an EMBL/GenBank/DDBJ whole genome shotgun (WGS) entry which is preliminary data.</text>
</comment>
<evidence type="ECO:0000313" key="2">
    <source>
        <dbReference type="EMBL" id="MBA8809218.1"/>
    </source>
</evidence>
<sequence length="334" mass="35665">MTRVRPTWPDLPNHIQTAIEDRLGAKVTSWVSHDGGYSPGLASVLTTERGQVFVKTASPDQTEALRLHRKEAAKAALLPGTLPSPAFLWSLEVPDDGAAASAFSPDGDDDDADAPTWAVLAFEPVHGRAVRTDPWDLDDVDLLARLALQIGEHPAPDGDVFPDAAEKARTEAQALADERPQGLATYDPWFAEHLDLIAQVAAPERQAEASGGDRLVHADFRADNVLILGPDDSPRGVVVDWPHAARGAAFLDLVGMLPAMHGLGGPSPSEVLDRTPLPVGTDPDAVVTRVAVLAAYFVHGSLQAPPPGIPHLRQFQRVQGEASIAWLRDLMQAG</sequence>
<dbReference type="Proteomes" id="UP000540568">
    <property type="component" value="Unassembled WGS sequence"/>
</dbReference>
<accession>A0A7W3PET9</accession>
<name>A0A7W3PET9_9MICO</name>
<protein>
    <recommendedName>
        <fullName evidence="1">Aminoglycoside phosphotransferase domain-containing protein</fullName>
    </recommendedName>
</protein>
<evidence type="ECO:0000259" key="1">
    <source>
        <dbReference type="Pfam" id="PF01636"/>
    </source>
</evidence>